<gene>
    <name evidence="3" type="primary">C13H17orf97</name>
</gene>
<dbReference type="GeneID" id="115456663"/>
<dbReference type="InterPro" id="IPR038794">
    <property type="entry name" value="LIAT1"/>
</dbReference>
<dbReference type="PANTHER" id="PTHR36474">
    <property type="entry name" value="PROTEIN LIAT1"/>
    <property type="match status" value="1"/>
</dbReference>
<feature type="region of interest" description="Disordered" evidence="1">
    <location>
        <begin position="1"/>
        <end position="86"/>
    </location>
</feature>
<accession>A0A6P7WU49</accession>
<dbReference type="KEGG" id="muo:115456663"/>
<dbReference type="Proteomes" id="UP000515156">
    <property type="component" value="Chromosome 13"/>
</dbReference>
<dbReference type="CTD" id="400566"/>
<dbReference type="OrthoDB" id="9426113at2759"/>
<feature type="compositionally biased region" description="Basic and acidic residues" evidence="1">
    <location>
        <begin position="62"/>
        <end position="75"/>
    </location>
</feature>
<evidence type="ECO:0000313" key="2">
    <source>
        <dbReference type="Proteomes" id="UP000515156"/>
    </source>
</evidence>
<organism evidence="2 3">
    <name type="scientific">Microcaecilia unicolor</name>
    <dbReference type="NCBI Taxonomy" id="1415580"/>
    <lineage>
        <taxon>Eukaryota</taxon>
        <taxon>Metazoa</taxon>
        <taxon>Chordata</taxon>
        <taxon>Craniata</taxon>
        <taxon>Vertebrata</taxon>
        <taxon>Euteleostomi</taxon>
        <taxon>Amphibia</taxon>
        <taxon>Gymnophiona</taxon>
        <taxon>Siphonopidae</taxon>
        <taxon>Microcaecilia</taxon>
    </lineage>
</organism>
<reference evidence="3" key="1">
    <citation type="submission" date="2025-08" db="UniProtKB">
        <authorList>
            <consortium name="RefSeq"/>
        </authorList>
    </citation>
    <scope>IDENTIFICATION</scope>
</reference>
<evidence type="ECO:0000256" key="1">
    <source>
        <dbReference type="SAM" id="MobiDB-lite"/>
    </source>
</evidence>
<evidence type="ECO:0000313" key="3">
    <source>
        <dbReference type="RefSeq" id="XP_030041750.1"/>
    </source>
</evidence>
<dbReference type="AlphaFoldDB" id="A0A6P7WU49"/>
<protein>
    <submittedName>
        <fullName evidence="3">Protein LIAT1</fullName>
    </submittedName>
</protein>
<dbReference type="PANTHER" id="PTHR36474:SF1">
    <property type="entry name" value="PROTEIN LIAT1"/>
    <property type="match status" value="1"/>
</dbReference>
<name>A0A6P7WU49_9AMPH</name>
<dbReference type="InParanoid" id="A0A6P7WU49"/>
<sequence>MATITAAGEGLLEKDKPKVKLGSKQVPAKVVLSSDKKKKKTKKKEKSDKASSPSKKRSHSSTPDERDKLKSKTWKDQPIAASSETQVDVIKDHESKFSSVSLSCSIEQDLVEQINESLRWHGILDNPEEEEERIRMYKMNRRRRYFLAAQERMFSDSTITQEAEEDVHLVQNQGGMRSTNYPGYPSKEQSSAYFIGHGAQTVLKEELGMKIPDLTLPSFAKISQDCYKPFV</sequence>
<keyword evidence="2" id="KW-1185">Reference proteome</keyword>
<proteinExistence type="predicted"/>
<dbReference type="RefSeq" id="XP_030041750.1">
    <property type="nucleotide sequence ID" value="XM_030185890.1"/>
</dbReference>